<dbReference type="RefSeq" id="WP_081685272.1">
    <property type="nucleotide sequence ID" value="NZ_AWGA01000059.1"/>
</dbReference>
<proteinExistence type="predicted"/>
<keyword evidence="3" id="KW-1185">Reference proteome</keyword>
<gene>
    <name evidence="2" type="ORF">O970_05970</name>
</gene>
<protein>
    <recommendedName>
        <fullName evidence="1">Integrase catalytic domain-containing protein</fullName>
    </recommendedName>
</protein>
<evidence type="ECO:0000259" key="1">
    <source>
        <dbReference type="Pfam" id="PF13333"/>
    </source>
</evidence>
<sequence length="49" mass="6126">MKTEFVLNTIFDSLERIRLKFNHYLDWFNDNRLHSSLNYQISMKYKKNL</sequence>
<evidence type="ECO:0000313" key="3">
    <source>
        <dbReference type="Proteomes" id="UP000506160"/>
    </source>
</evidence>
<dbReference type="EMBL" id="AWGA01000059">
    <property type="protein sequence ID" value="TEA26953.1"/>
    <property type="molecule type" value="Genomic_DNA"/>
</dbReference>
<dbReference type="Pfam" id="PF13333">
    <property type="entry name" value="rve_2"/>
    <property type="match status" value="1"/>
</dbReference>
<dbReference type="GO" id="GO:0015074">
    <property type="term" value="P:DNA integration"/>
    <property type="evidence" value="ECO:0007669"/>
    <property type="project" value="InterPro"/>
</dbReference>
<dbReference type="Proteomes" id="UP000506160">
    <property type="component" value="Unassembled WGS sequence"/>
</dbReference>
<dbReference type="InterPro" id="IPR001584">
    <property type="entry name" value="Integrase_cat-core"/>
</dbReference>
<name>A0AB94IC17_9GAMM</name>
<organism evidence="2 3">
    <name type="scientific">Candidatus Schmidhempelia bombi str. Bimp</name>
    <dbReference type="NCBI Taxonomy" id="1387197"/>
    <lineage>
        <taxon>Bacteria</taxon>
        <taxon>Pseudomonadati</taxon>
        <taxon>Pseudomonadota</taxon>
        <taxon>Gammaproteobacteria</taxon>
        <taxon>Orbales</taxon>
        <taxon>Orbaceae</taxon>
        <taxon>Candidatus Schmidhempelia</taxon>
    </lineage>
</organism>
<comment type="caution">
    <text evidence="2">The sequence shown here is derived from an EMBL/GenBank/DDBJ whole genome shotgun (WGS) entry which is preliminary data.</text>
</comment>
<accession>A0AB94IC17</accession>
<evidence type="ECO:0000313" key="2">
    <source>
        <dbReference type="EMBL" id="TEA26953.1"/>
    </source>
</evidence>
<feature type="domain" description="Integrase catalytic" evidence="1">
    <location>
        <begin position="1"/>
        <end position="47"/>
    </location>
</feature>
<dbReference type="AlphaFoldDB" id="A0AB94IC17"/>
<reference evidence="2 3" key="1">
    <citation type="journal article" date="2014" name="Appl. Environ. Microbiol.">
        <title>Genomic features of a bumble bee symbiont reflect its host environment.</title>
        <authorList>
            <person name="Martinson V.G."/>
            <person name="Magoc T."/>
            <person name="Koch H."/>
            <person name="Salzberg S.L."/>
            <person name="Moran N.A."/>
        </authorList>
    </citation>
    <scope>NUCLEOTIDE SEQUENCE [LARGE SCALE GENOMIC DNA]</scope>
    <source>
        <strain evidence="2 3">Bimp</strain>
    </source>
</reference>